<evidence type="ECO:0000256" key="6">
    <source>
        <dbReference type="ARBA" id="ARBA00023014"/>
    </source>
</evidence>
<keyword evidence="6" id="KW-0411">Iron-sulfur</keyword>
<dbReference type="SUPFAM" id="SSF56014">
    <property type="entry name" value="Nitrite and sulphite reductase 4Fe-4S domain-like"/>
    <property type="match status" value="2"/>
</dbReference>
<dbReference type="GO" id="GO:0050311">
    <property type="term" value="F:sulfite reductase (ferredoxin) activity"/>
    <property type="evidence" value="ECO:0007669"/>
    <property type="project" value="UniProtKB-EC"/>
</dbReference>
<dbReference type="EMBL" id="LZYZ01000011">
    <property type="protein sequence ID" value="OOM05926.1"/>
    <property type="molecule type" value="Genomic_DNA"/>
</dbReference>
<organism evidence="9 10">
    <name type="scientific">Clostridium saccharobutylicum</name>
    <dbReference type="NCBI Taxonomy" id="169679"/>
    <lineage>
        <taxon>Bacteria</taxon>
        <taxon>Bacillati</taxon>
        <taxon>Bacillota</taxon>
        <taxon>Clostridia</taxon>
        <taxon>Eubacteriales</taxon>
        <taxon>Clostridiaceae</taxon>
        <taxon>Clostridium</taxon>
    </lineage>
</organism>
<dbReference type="InterPro" id="IPR051329">
    <property type="entry name" value="NIR_SIR_4Fe-4S"/>
</dbReference>
<keyword evidence="2" id="KW-0349">Heme</keyword>
<proteinExistence type="predicted"/>
<protein>
    <submittedName>
        <fullName evidence="9">Sulfite reductase</fullName>
        <ecNumber evidence="9">1.8.7.1</ecNumber>
    </submittedName>
</protein>
<dbReference type="InterPro" id="IPR006067">
    <property type="entry name" value="NO2/SO3_Rdtase_4Fe4S_dom"/>
</dbReference>
<gene>
    <name evidence="9" type="primary">sir_3</name>
    <name evidence="9" type="ORF">CLOSAC_45050</name>
</gene>
<evidence type="ECO:0000256" key="1">
    <source>
        <dbReference type="ARBA" id="ARBA00022485"/>
    </source>
</evidence>
<keyword evidence="5" id="KW-0408">Iron</keyword>
<feature type="domain" description="Nitrite/Sulfite reductase ferredoxin-like" evidence="8">
    <location>
        <begin position="289"/>
        <end position="351"/>
    </location>
</feature>
<keyword evidence="4 9" id="KW-0560">Oxidoreductase</keyword>
<evidence type="ECO:0000256" key="5">
    <source>
        <dbReference type="ARBA" id="ARBA00023004"/>
    </source>
</evidence>
<accession>A0A1S8MP14</accession>
<dbReference type="InterPro" id="IPR005117">
    <property type="entry name" value="NiRdtase/SiRdtase_haem-b_fer"/>
</dbReference>
<dbReference type="GO" id="GO:0051539">
    <property type="term" value="F:4 iron, 4 sulfur cluster binding"/>
    <property type="evidence" value="ECO:0007669"/>
    <property type="project" value="UniProtKB-KW"/>
</dbReference>
<keyword evidence="1" id="KW-0004">4Fe-4S</keyword>
<evidence type="ECO:0000313" key="10">
    <source>
        <dbReference type="Proteomes" id="UP000191154"/>
    </source>
</evidence>
<dbReference type="InterPro" id="IPR036136">
    <property type="entry name" value="Nit/Sulf_reduc_fer-like_dom_sf"/>
</dbReference>
<dbReference type="PRINTS" id="PR00397">
    <property type="entry name" value="SIROHAEM"/>
</dbReference>
<evidence type="ECO:0000256" key="2">
    <source>
        <dbReference type="ARBA" id="ARBA00022617"/>
    </source>
</evidence>
<reference evidence="9 10" key="1">
    <citation type="submission" date="2016-05" db="EMBL/GenBank/DDBJ databases">
        <title>Microbial solvent formation.</title>
        <authorList>
            <person name="Poehlein A."/>
            <person name="Montoya Solano J.D."/>
            <person name="Flitsch S."/>
            <person name="Krabben P."/>
            <person name="Duerre P."/>
            <person name="Daniel R."/>
        </authorList>
    </citation>
    <scope>NUCLEOTIDE SEQUENCE [LARGE SCALE GENOMIC DNA]</scope>
    <source>
        <strain evidence="9 10">L1-8</strain>
    </source>
</reference>
<dbReference type="STRING" id="169679.CSACC_25240"/>
<dbReference type="PANTHER" id="PTHR32439">
    <property type="entry name" value="FERREDOXIN--NITRITE REDUCTASE, CHLOROPLASTIC"/>
    <property type="match status" value="1"/>
</dbReference>
<dbReference type="GO" id="GO:0020037">
    <property type="term" value="F:heme binding"/>
    <property type="evidence" value="ECO:0007669"/>
    <property type="project" value="InterPro"/>
</dbReference>
<dbReference type="InterPro" id="IPR006066">
    <property type="entry name" value="NO2/SO3_Rdtase_FeS/sirohaem_BS"/>
</dbReference>
<dbReference type="GO" id="GO:0046872">
    <property type="term" value="F:metal ion binding"/>
    <property type="evidence" value="ECO:0007669"/>
    <property type="project" value="UniProtKB-KW"/>
</dbReference>
<dbReference type="SUPFAM" id="SSF55124">
    <property type="entry name" value="Nitrite/Sulfite reductase N-terminal domain-like"/>
    <property type="match status" value="2"/>
</dbReference>
<evidence type="ECO:0000313" key="9">
    <source>
        <dbReference type="EMBL" id="OOM05926.1"/>
    </source>
</evidence>
<evidence type="ECO:0000256" key="4">
    <source>
        <dbReference type="ARBA" id="ARBA00023002"/>
    </source>
</evidence>
<dbReference type="Gene3D" id="3.90.480.10">
    <property type="entry name" value="Sulfite Reductase Hemoprotein,Domain 2"/>
    <property type="match status" value="1"/>
</dbReference>
<dbReference type="Pfam" id="PF03460">
    <property type="entry name" value="NIR_SIR_ferr"/>
    <property type="match status" value="2"/>
</dbReference>
<dbReference type="Pfam" id="PF01077">
    <property type="entry name" value="NIR_SIR"/>
    <property type="match status" value="1"/>
</dbReference>
<dbReference type="PANTHER" id="PTHR32439:SF9">
    <property type="entry name" value="BLR3264 PROTEIN"/>
    <property type="match status" value="1"/>
</dbReference>
<dbReference type="Gene3D" id="3.30.413.10">
    <property type="entry name" value="Sulfite Reductase Hemoprotein, domain 1"/>
    <property type="match status" value="2"/>
</dbReference>
<feature type="domain" description="Nitrite/Sulfite reductase ferredoxin-like" evidence="8">
    <location>
        <begin position="29"/>
        <end position="88"/>
    </location>
</feature>
<dbReference type="EC" id="1.8.7.1" evidence="9"/>
<sequence length="521" mass="59482">MNLSLLMQLWEFKSFSAIMGIYKERLIETYMIRPRIPGGCITLKQLKAISEIAKKYGGNQIRFTTRQDIQFYFVKIDDLNNVLEELIKAELTTKAAGGDRVRNIACSPLSGVAIDEIFDVTPYMKAVANYMMEDPKNLKLPRKYKIAFSNSLEDTVNATITDIGFIAKIVDGKRGFEVYGAGGLGRNPSVGIKLEDFIDHNDALYCVQAMKQIFEREGDITNRHKARLRFVLQRLGEEKFREMFKIQLDKVRTEKDLKLNIDYKDEDLEDIKQINQKQWHEKYQNRIINQKQEGYYSVYIHPISGNVTTDNLDIILDFLTNLNYKVSLRLTMTQGFFVRDLKENDAKRLIDITCGFSSIFNIDSSVVCAGAKTCKFGINKSQGLLNKIIETFKDKSFEIKNALPQLFISGCPNSCAQPQKGIIGLIGKRKRTEDGMIPTYAIMFNGKVGPNIARVGQVYGEIPAKKIPNFLEELAQLKVNSGYEDFVQFLGNREIEIRELVDKYSTLESISENSDLYSDFE</sequence>
<feature type="domain" description="Nitrite/sulphite reductase 4Fe-4S" evidence="7">
    <location>
        <begin position="98"/>
        <end position="248"/>
    </location>
</feature>
<evidence type="ECO:0000259" key="8">
    <source>
        <dbReference type="Pfam" id="PF03460"/>
    </source>
</evidence>
<keyword evidence="3" id="KW-0479">Metal-binding</keyword>
<name>A0A1S8MP14_CLOSA</name>
<comment type="caution">
    <text evidence="9">The sequence shown here is derived from an EMBL/GenBank/DDBJ whole genome shotgun (WGS) entry which is preliminary data.</text>
</comment>
<dbReference type="RefSeq" id="WP_242950019.1">
    <property type="nucleotide sequence ID" value="NZ_LZYZ01000011.1"/>
</dbReference>
<evidence type="ECO:0000256" key="3">
    <source>
        <dbReference type="ARBA" id="ARBA00022723"/>
    </source>
</evidence>
<dbReference type="InterPro" id="IPR045854">
    <property type="entry name" value="NO2/SO3_Rdtase_4Fe4S_sf"/>
</dbReference>
<dbReference type="Proteomes" id="UP000191154">
    <property type="component" value="Unassembled WGS sequence"/>
</dbReference>
<evidence type="ECO:0000259" key="7">
    <source>
        <dbReference type="Pfam" id="PF01077"/>
    </source>
</evidence>
<dbReference type="AlphaFoldDB" id="A0A1S8MP14"/>